<sequence>MLTASTTTRTDDAGFAETEERLVARWTAEGVSPDTVRGAVAEARDRLSGARVRSFLPILVERSVRLRITGTA</sequence>
<proteinExistence type="predicted"/>
<evidence type="ECO:0000313" key="2">
    <source>
        <dbReference type="Proteomes" id="UP001385809"/>
    </source>
</evidence>
<gene>
    <name evidence="1" type="ORF">WCD74_14675</name>
</gene>
<dbReference type="RefSeq" id="WP_337695596.1">
    <property type="nucleotide sequence ID" value="NZ_JBBEGN010000006.1"/>
</dbReference>
<dbReference type="EMBL" id="JBBEGN010000006">
    <property type="protein sequence ID" value="MEJ2869015.1"/>
    <property type="molecule type" value="Genomic_DNA"/>
</dbReference>
<evidence type="ECO:0000313" key="1">
    <source>
        <dbReference type="EMBL" id="MEJ2869015.1"/>
    </source>
</evidence>
<dbReference type="Proteomes" id="UP001385809">
    <property type="component" value="Unassembled WGS sequence"/>
</dbReference>
<organism evidence="1 2">
    <name type="scientific">Actinomycetospora aurantiaca</name>
    <dbReference type="NCBI Taxonomy" id="3129233"/>
    <lineage>
        <taxon>Bacteria</taxon>
        <taxon>Bacillati</taxon>
        <taxon>Actinomycetota</taxon>
        <taxon>Actinomycetes</taxon>
        <taxon>Pseudonocardiales</taxon>
        <taxon>Pseudonocardiaceae</taxon>
        <taxon>Actinomycetospora</taxon>
    </lineage>
</organism>
<dbReference type="NCBIfam" id="NF046112">
    <property type="entry name" value="MSMEG_6209_Nter"/>
    <property type="match status" value="1"/>
</dbReference>
<dbReference type="Gene3D" id="1.10.8.1060">
    <property type="entry name" value="Corynebacterium glutamicum thioredoxin-dependent arsenate reductase, N-terminal domain"/>
    <property type="match status" value="1"/>
</dbReference>
<reference evidence="1 2" key="1">
    <citation type="submission" date="2024-03" db="EMBL/GenBank/DDBJ databases">
        <title>Actinomycetospora sp. OC33-EN08, a novel actinomycete isolated from wild orchid (Aerides multiflora).</title>
        <authorList>
            <person name="Suriyachadkun C."/>
        </authorList>
    </citation>
    <scope>NUCLEOTIDE SEQUENCE [LARGE SCALE GENOMIC DNA]</scope>
    <source>
        <strain evidence="1 2">OC33-EN08</strain>
    </source>
</reference>
<accession>A0ABU8MNX3</accession>
<protein>
    <submittedName>
        <fullName evidence="1">Uncharacterized protein</fullName>
    </submittedName>
</protein>
<comment type="caution">
    <text evidence="1">The sequence shown here is derived from an EMBL/GenBank/DDBJ whole genome shotgun (WGS) entry which is preliminary data.</text>
</comment>
<keyword evidence="2" id="KW-1185">Reference proteome</keyword>
<name>A0ABU8MNX3_9PSEU</name>